<dbReference type="Pfam" id="PF13431">
    <property type="entry name" value="TPR_17"/>
    <property type="match status" value="1"/>
</dbReference>
<dbReference type="SUPFAM" id="SSF81901">
    <property type="entry name" value="HCP-like"/>
    <property type="match status" value="1"/>
</dbReference>
<dbReference type="PROSITE" id="PS50005">
    <property type="entry name" value="TPR"/>
    <property type="match status" value="6"/>
</dbReference>
<feature type="repeat" description="TPR" evidence="3">
    <location>
        <begin position="86"/>
        <end position="119"/>
    </location>
</feature>
<dbReference type="Proteomes" id="UP001591681">
    <property type="component" value="Unassembled WGS sequence"/>
</dbReference>
<feature type="repeat" description="TPR" evidence="3">
    <location>
        <begin position="317"/>
        <end position="350"/>
    </location>
</feature>
<protein>
    <recommendedName>
        <fullName evidence="6">Tetratricopeptide repeat protein 37</fullName>
    </recommendedName>
</protein>
<comment type="caution">
    <text evidence="4">The sequence shown here is derived from an EMBL/GenBank/DDBJ whole genome shotgun (WGS) entry which is preliminary data.</text>
</comment>
<feature type="repeat" description="TPR" evidence="3">
    <location>
        <begin position="902"/>
        <end position="935"/>
    </location>
</feature>
<dbReference type="SMART" id="SM00028">
    <property type="entry name" value="TPR"/>
    <property type="match status" value="15"/>
</dbReference>
<dbReference type="PANTHER" id="PTHR15704">
    <property type="entry name" value="SUPERKILLER 3 PROTEIN-RELATED"/>
    <property type="match status" value="1"/>
</dbReference>
<evidence type="ECO:0000256" key="1">
    <source>
        <dbReference type="ARBA" id="ARBA00022737"/>
    </source>
</evidence>
<accession>A0ABD1JYF8</accession>
<dbReference type="InterPro" id="IPR039226">
    <property type="entry name" value="Ski3/TTC37"/>
</dbReference>
<evidence type="ECO:0000256" key="3">
    <source>
        <dbReference type="PROSITE-ProRule" id="PRU00339"/>
    </source>
</evidence>
<dbReference type="Pfam" id="PF13432">
    <property type="entry name" value="TPR_16"/>
    <property type="match status" value="1"/>
</dbReference>
<dbReference type="EMBL" id="JBHFQA010000010">
    <property type="protein sequence ID" value="KAL2091868.1"/>
    <property type="molecule type" value="Genomic_DNA"/>
</dbReference>
<dbReference type="InterPro" id="IPR011990">
    <property type="entry name" value="TPR-like_helical_dom_sf"/>
</dbReference>
<dbReference type="Gene3D" id="1.25.40.10">
    <property type="entry name" value="Tetratricopeptide repeat domain"/>
    <property type="match status" value="6"/>
</dbReference>
<dbReference type="SUPFAM" id="SSF48452">
    <property type="entry name" value="TPR-like"/>
    <property type="match status" value="6"/>
</dbReference>
<proteinExistence type="predicted"/>
<name>A0ABD1JYF8_9TELE</name>
<evidence type="ECO:0000256" key="2">
    <source>
        <dbReference type="ARBA" id="ARBA00022803"/>
    </source>
</evidence>
<reference evidence="4 5" key="1">
    <citation type="submission" date="2024-09" db="EMBL/GenBank/DDBJ databases">
        <title>A chromosome-level genome assembly of Gray's grenadier anchovy, Coilia grayii.</title>
        <authorList>
            <person name="Fu Z."/>
        </authorList>
    </citation>
    <scope>NUCLEOTIDE SEQUENCE [LARGE SCALE GENOMIC DNA]</scope>
    <source>
        <strain evidence="4">G4</strain>
        <tissue evidence="4">Muscle</tissue>
    </source>
</reference>
<feature type="repeat" description="TPR" evidence="3">
    <location>
        <begin position="460"/>
        <end position="493"/>
    </location>
</feature>
<gene>
    <name evidence="4" type="ORF">ACEWY4_011666</name>
</gene>
<dbReference type="InterPro" id="IPR019734">
    <property type="entry name" value="TPR_rpt"/>
</dbReference>
<sequence>MGLLRSFPFDCSACEPTVVLNGETLTGATGETGTLSSEAAGVADSLGEAPILIGVGFGYRCVGVSLTGFTTSPSGANVLKLEKSNYNAWVFIGVAAGELEQPEQAQAAYRKATELEPEQLLAWQGLANLYEKNNQTDSKSELPAVYQKLITLYESSDKVKCQEVSRKLVDLHLQEKDYLQVARVWRRLIQLQEEGGVEGAELLQLWREMTHFLQDGLEEQDNETQQHLITAYEKAIALTTAPCEDHKKLSMDFITCLAKLPHEEAKLKEVCEAMLSTYPSQPFPLEVLCSHYTQSGNCSEEAVEYCRRLLELDTGSAAALLGLGVKAVEDRKYEDAIKHLSQGLKKMPSSLAGWHSLAQAQLKVHKYTDSAKACSQGLRVCKDNDTGSRERLQKLRMESLVRSGAENTLDEALDTLTQISDSSNSPALMSLKGRIYLQKGQIDQALELSSELEASHPDSAEALMLKGLTHQAQDQFQQAEESFQKALSLSPESGELYFLLGRLYWLMGDETRQDRNKAHTHLLKAAKLDPHLGSVFRHLGHYYREVARDPGRARGCYKRAFEMDGSDGEAGAAAVDISMEQGDMDSALAILTSVTDRATPGSAKWAWMRRGLYYLKISQHQQAITDLQAALRADPLDWVCWECLGEAYLHRHSFTAALKAFTKAHQLQPLSIYSLYQMAAIRQTLGKFKEAAGEYLKIVQREDYVPALKGLGECLLALARCALEDYLDGRAVDFIESAIKYLFRGVQWRPDLSCLWKLLGDACSLSATVAPERARVVVPGALSGHSPPDQNHSLDRSTLLTLGERCYGRALKLMPEAASLWCDLGVNYYRQCQKLSLSQDQDNNQILLEKALQCIKKAVMLDSANHSYWNALGVVAMAPGAENFALAQHSFIKSVKVEPNNVAAWTNLGVLYLKQGNIELSHEAFKIAQSLEPLYVNCWIGQALIAEMVGSYDTMDLFRHTTELNTHTEGVKGYAHWVCSTLLDKSNRDSELYRYNILQMNAVSAAHTALCKYTERIQTDSSAFVMLGYLNEHLQLKRQATVAYKRAVELLQSSPHVEELSFALRNYGRALCNTGQCEEAIRVYSSTPPEELQDLAGLALAYFRAGLLQESLAAYEKALAVASTERERAYILTALALLQHRLGSMDTAKTLLFKCSLLKEPISESLLCLCALGLVQGDATLATAALSELLKLSGGSGVAAGSGVAVEQRCLLTCALLALQGHYSAVPREVARAVHSNPGNATLWALLSRLVPQYDPRKASGGAVAGSVACLSSMTQGKRALLCSGLNQLAAGRHSRNALKAIQRAVLLCPDDMAAWAGLMAACYAENTACALSNSAPLRQGLECPLMSAIAEKAQAVGPEERPLAHAVEGWALQQALSGLRQAMHYDQAQALCTQVLSVSPEHPAVLLQLKQLQCERLLQEQAGTALPVPVLEQLSAAVMANPTSVSAWHWLAGLYESQGLLVQASVAYRQSLQLASQLGQYSGKMGSLLRLALLALSACMAKVPGSDWQSLVLEATTEALKLGPSPVALLIQALLQFSIKMGARDTRRLLERLVYYASFQQPETVTSVARWYLLRHLHSKDDLELMDKLVEDATVAGDSRLLQFHKQICPSA</sequence>
<evidence type="ECO:0008006" key="6">
    <source>
        <dbReference type="Google" id="ProtNLM"/>
    </source>
</evidence>
<evidence type="ECO:0000313" key="5">
    <source>
        <dbReference type="Proteomes" id="UP001591681"/>
    </source>
</evidence>
<evidence type="ECO:0000313" key="4">
    <source>
        <dbReference type="EMBL" id="KAL2091868.1"/>
    </source>
</evidence>
<keyword evidence="2 3" id="KW-0802">TPR repeat</keyword>
<feature type="repeat" description="TPR" evidence="3">
    <location>
        <begin position="604"/>
        <end position="637"/>
    </location>
</feature>
<feature type="repeat" description="TPR" evidence="3">
    <location>
        <begin position="638"/>
        <end position="671"/>
    </location>
</feature>
<dbReference type="PANTHER" id="PTHR15704:SF7">
    <property type="entry name" value="SUPERKILLER COMPLEX PROTEIN 3"/>
    <property type="match status" value="1"/>
</dbReference>
<keyword evidence="1" id="KW-0677">Repeat</keyword>
<dbReference type="Pfam" id="PF13181">
    <property type="entry name" value="TPR_8"/>
    <property type="match status" value="1"/>
</dbReference>
<keyword evidence="5" id="KW-1185">Reference proteome</keyword>
<dbReference type="PROSITE" id="PS50293">
    <property type="entry name" value="TPR_REGION"/>
    <property type="match status" value="1"/>
</dbReference>
<organism evidence="4 5">
    <name type="scientific">Coilia grayii</name>
    <name type="common">Gray's grenadier anchovy</name>
    <dbReference type="NCBI Taxonomy" id="363190"/>
    <lineage>
        <taxon>Eukaryota</taxon>
        <taxon>Metazoa</taxon>
        <taxon>Chordata</taxon>
        <taxon>Craniata</taxon>
        <taxon>Vertebrata</taxon>
        <taxon>Euteleostomi</taxon>
        <taxon>Actinopterygii</taxon>
        <taxon>Neopterygii</taxon>
        <taxon>Teleostei</taxon>
        <taxon>Clupei</taxon>
        <taxon>Clupeiformes</taxon>
        <taxon>Clupeoidei</taxon>
        <taxon>Engraulidae</taxon>
        <taxon>Coilinae</taxon>
        <taxon>Coilia</taxon>
    </lineage>
</organism>
<dbReference type="Pfam" id="PF14559">
    <property type="entry name" value="TPR_19"/>
    <property type="match status" value="1"/>
</dbReference>